<dbReference type="Pfam" id="PF00702">
    <property type="entry name" value="Hydrolase"/>
    <property type="match status" value="1"/>
</dbReference>
<evidence type="ECO:0000313" key="1">
    <source>
        <dbReference type="Proteomes" id="UP000228380"/>
    </source>
</evidence>
<gene>
    <name evidence="2" type="primary">LOC103707129</name>
</gene>
<dbReference type="RefSeq" id="XP_026660449.2">
    <property type="nucleotide sequence ID" value="XM_026804648.2"/>
</dbReference>
<dbReference type="InterPro" id="IPR023214">
    <property type="entry name" value="HAD_sf"/>
</dbReference>
<dbReference type="SFLD" id="SFLDG01129">
    <property type="entry name" value="C1.5:_HAD__Beta-PGM__Phosphata"/>
    <property type="match status" value="1"/>
</dbReference>
<protein>
    <submittedName>
        <fullName evidence="2">(DL)-glycerol-3-phosphatase 2-like isoform X2</fullName>
    </submittedName>
</protein>
<organism evidence="1 2">
    <name type="scientific">Phoenix dactylifera</name>
    <name type="common">Date palm</name>
    <dbReference type="NCBI Taxonomy" id="42345"/>
    <lineage>
        <taxon>Eukaryota</taxon>
        <taxon>Viridiplantae</taxon>
        <taxon>Streptophyta</taxon>
        <taxon>Embryophyta</taxon>
        <taxon>Tracheophyta</taxon>
        <taxon>Spermatophyta</taxon>
        <taxon>Magnoliopsida</taxon>
        <taxon>Liliopsida</taxon>
        <taxon>Arecaceae</taxon>
        <taxon>Coryphoideae</taxon>
        <taxon>Phoeniceae</taxon>
        <taxon>Phoenix</taxon>
    </lineage>
</organism>
<dbReference type="PANTHER" id="PTHR18901">
    <property type="entry name" value="2-DEOXYGLUCOSE-6-PHOSPHATE PHOSPHATASE 2"/>
    <property type="match status" value="1"/>
</dbReference>
<dbReference type="GO" id="GO:0006114">
    <property type="term" value="P:glycerol biosynthetic process"/>
    <property type="evidence" value="ECO:0007669"/>
    <property type="project" value="TreeGrafter"/>
</dbReference>
<name>A0A8B8J4X5_PHODC</name>
<reference evidence="2" key="2">
    <citation type="submission" date="2025-08" db="UniProtKB">
        <authorList>
            <consortium name="RefSeq"/>
        </authorList>
    </citation>
    <scope>IDENTIFICATION</scope>
    <source>
        <tissue evidence="2">Young leaves</tissue>
    </source>
</reference>
<reference evidence="1" key="1">
    <citation type="journal article" date="2019" name="Nat. Commun.">
        <title>Genome-wide association mapping of date palm fruit traits.</title>
        <authorList>
            <person name="Hazzouri K.M."/>
            <person name="Gros-Balthazard M."/>
            <person name="Flowers J.M."/>
            <person name="Copetti D."/>
            <person name="Lemansour A."/>
            <person name="Lebrun M."/>
            <person name="Masmoudi K."/>
            <person name="Ferrand S."/>
            <person name="Dhar M.I."/>
            <person name="Fresquez Z.A."/>
            <person name="Rosas U."/>
            <person name="Zhang J."/>
            <person name="Talag J."/>
            <person name="Lee S."/>
            <person name="Kudrna D."/>
            <person name="Powell R.F."/>
            <person name="Leitch I.J."/>
            <person name="Krueger R.R."/>
            <person name="Wing R.A."/>
            <person name="Amiri K.M.A."/>
            <person name="Purugganan M.D."/>
        </authorList>
    </citation>
    <scope>NUCLEOTIDE SEQUENCE [LARGE SCALE GENOMIC DNA]</scope>
    <source>
        <strain evidence="1">cv. Khalas</strain>
    </source>
</reference>
<dbReference type="Gene3D" id="1.10.150.240">
    <property type="entry name" value="Putative phosphatase, domain 2"/>
    <property type="match status" value="1"/>
</dbReference>
<keyword evidence="1" id="KW-1185">Reference proteome</keyword>
<sequence>MAMASPSSAGLEGETERVSPPKGAITHVIFDFDGTLIDTQPFYTLVQERILSRFGKPYDPSIEAKLMGKKPTESARIFVEETGLAGLLTPEGFLEERNAMLTELFPSSQLLPGVKRLVSHLHANGIPMCVATGTYKHNFEVLTQNHGETFAMMHHVVLGDDPEVKKRKPAPDVFLIALKRFEVLLTNVVVSSLLTRYFLSMVFSSIKSFLSCNKSLDIFVDQGNVDPSEVLVFEDAPSGVAAAKNAGMSAVMLSDAGPDASAYKQADQVLSSLLDFKPSHWGLPPFKDTVI</sequence>
<accession>A0A8B8J4X5</accession>
<dbReference type="SUPFAM" id="SSF56784">
    <property type="entry name" value="HAD-like"/>
    <property type="match status" value="1"/>
</dbReference>
<dbReference type="InterPro" id="IPR036412">
    <property type="entry name" value="HAD-like_sf"/>
</dbReference>
<dbReference type="AlphaFoldDB" id="A0A8B8J4X5"/>
<dbReference type="GO" id="GO:0043136">
    <property type="term" value="F:sn-glycerol 3-phosphatase activity"/>
    <property type="evidence" value="ECO:0007669"/>
    <property type="project" value="TreeGrafter"/>
</dbReference>
<proteinExistence type="predicted"/>
<dbReference type="Proteomes" id="UP000228380">
    <property type="component" value="Chromosome 7"/>
</dbReference>
<dbReference type="SFLD" id="SFLDS00003">
    <property type="entry name" value="Haloacid_Dehalogenase"/>
    <property type="match status" value="1"/>
</dbReference>
<dbReference type="InterPro" id="IPR023198">
    <property type="entry name" value="PGP-like_dom2"/>
</dbReference>
<dbReference type="FunFam" id="1.10.150.240:FF:000001">
    <property type="entry name" value="Haloacid dehalogenase-like hydrolase domain"/>
    <property type="match status" value="1"/>
</dbReference>
<evidence type="ECO:0000313" key="2">
    <source>
        <dbReference type="RefSeq" id="XP_026660449.2"/>
    </source>
</evidence>
<dbReference type="GeneID" id="103707129"/>
<dbReference type="Gene3D" id="3.40.50.1000">
    <property type="entry name" value="HAD superfamily/HAD-like"/>
    <property type="match status" value="1"/>
</dbReference>
<dbReference type="PANTHER" id="PTHR18901:SF38">
    <property type="entry name" value="PSEUDOURIDINE-5'-PHOSPHATASE"/>
    <property type="match status" value="1"/>
</dbReference>